<dbReference type="AlphaFoldDB" id="A0A9D3V139"/>
<accession>A0A9D3V139</accession>
<evidence type="ECO:0000313" key="1">
    <source>
        <dbReference type="EMBL" id="KAH1066450.1"/>
    </source>
</evidence>
<organism evidence="1 2">
    <name type="scientific">Gossypium stocksii</name>
    <dbReference type="NCBI Taxonomy" id="47602"/>
    <lineage>
        <taxon>Eukaryota</taxon>
        <taxon>Viridiplantae</taxon>
        <taxon>Streptophyta</taxon>
        <taxon>Embryophyta</taxon>
        <taxon>Tracheophyta</taxon>
        <taxon>Spermatophyta</taxon>
        <taxon>Magnoliopsida</taxon>
        <taxon>eudicotyledons</taxon>
        <taxon>Gunneridae</taxon>
        <taxon>Pentapetalae</taxon>
        <taxon>rosids</taxon>
        <taxon>malvids</taxon>
        <taxon>Malvales</taxon>
        <taxon>Malvaceae</taxon>
        <taxon>Malvoideae</taxon>
        <taxon>Gossypium</taxon>
    </lineage>
</organism>
<evidence type="ECO:0008006" key="3">
    <source>
        <dbReference type="Google" id="ProtNLM"/>
    </source>
</evidence>
<name>A0A9D3V139_9ROSI</name>
<proteinExistence type="predicted"/>
<dbReference type="Proteomes" id="UP000828251">
    <property type="component" value="Unassembled WGS sequence"/>
</dbReference>
<gene>
    <name evidence="1" type="ORF">J1N35_031437</name>
</gene>
<dbReference type="OrthoDB" id="1000885at2759"/>
<dbReference type="EMBL" id="JAIQCV010000009">
    <property type="protein sequence ID" value="KAH1066450.1"/>
    <property type="molecule type" value="Genomic_DNA"/>
</dbReference>
<comment type="caution">
    <text evidence="1">The sequence shown here is derived from an EMBL/GenBank/DDBJ whole genome shotgun (WGS) entry which is preliminary data.</text>
</comment>
<sequence>MIREPIPDDPKQQLESIKDLSIYERARRVILARVSFMCLEIVQRRRRFGCNLSLQGLFTNGWSLTYGISMKLTMVVELIGRVCSELLFGAYGRIGIYVFQDLTWSSNEVINTSLCWAKQYGSMSASGGIRTSRANPGPLIKDGWVFLNTNGSVRSDERYAAAGGLLCDHEGNLIVGFSSYLGSCEVIDAEL</sequence>
<protein>
    <recommendedName>
        <fullName evidence="3">RNase H type-1 domain-containing protein</fullName>
    </recommendedName>
</protein>
<keyword evidence="2" id="KW-1185">Reference proteome</keyword>
<reference evidence="1 2" key="1">
    <citation type="journal article" date="2021" name="Plant Biotechnol. J.">
        <title>Multi-omics assisted identification of the key and species-specific regulatory components of drought-tolerant mechanisms in Gossypium stocksii.</title>
        <authorList>
            <person name="Yu D."/>
            <person name="Ke L."/>
            <person name="Zhang D."/>
            <person name="Wu Y."/>
            <person name="Sun Y."/>
            <person name="Mei J."/>
            <person name="Sun J."/>
            <person name="Sun Y."/>
        </authorList>
    </citation>
    <scope>NUCLEOTIDE SEQUENCE [LARGE SCALE GENOMIC DNA]</scope>
    <source>
        <strain evidence="2">cv. E1</strain>
        <tissue evidence="1">Leaf</tissue>
    </source>
</reference>
<evidence type="ECO:0000313" key="2">
    <source>
        <dbReference type="Proteomes" id="UP000828251"/>
    </source>
</evidence>